<dbReference type="Pfam" id="PF09405">
    <property type="entry name" value="Btz"/>
    <property type="match status" value="1"/>
</dbReference>
<evidence type="ECO:0000313" key="16">
    <source>
        <dbReference type="EMBL" id="CAI0422625.1"/>
    </source>
</evidence>
<sequence length="1454" mass="159490">MAKMGEEEVDYESDLEEEKRPLGLRRREAASDDEEVDGELEKKRLGLDRRAPIHSDDESDDQGGAADYDEEDEEEEPLDGGEEEVYGEDEEDGYVVGNERDHGEEIEGFQGQKEENTIPVRGEAGEVEGGDRDMEGGNLEDGMEDREDEDIIGEEGDEEGKKENEPFAVPTAGAFYMHDDRFRESSGGRNRRTYGGQKLWESKDDKRWGHDKFEEMSSLERHHDQGRRNSRGSYRGRGGKSRGPEQGYGRRSSSGAFSNGNNQSQGPKSVRGRGPRKYEPNWKNSSPAPSLQNKRAVEKTSHGLGRAATATVMSNPESDQVPPATKHSSLNSASPPFYPSGSSSKDATVTQKNNMQSGSASRNNVQQTGPLARGKNVSDTVAMDKLYIDDRAPLSSGKAFNNIKMPLVSSSMVNNSSQTSQTRAHGRAVPVSGQVGYQSTVPQNQVNRTSQAAQHHAVQRGVSQSRVQSSAQAPSQQSSQRSGGGSRASSPPSSAMSENSYEHGEAESTSESSKSRTALVGQGKGPFMYGGAQVVATSGAMGVVPGDQNFPARPAFFPVMQIGGQHPGGMGVPALGMAFPGYVAQNQHGLGNSEMTWLPVLTGAAGALGAAYCPSYLTVDGSSYHALPAGQASSTSSSSKETNASKSNNELKPSQRPGRKSDLLPIPRVTNMGNDRSLAGCACLHQALCVLQHGVLCATDHPKEMLGKSPCGQALQIPLATKHSAKQVLNADKIVTCAIGDLIAEIVYRKRRIPRFLLKRIVNAVELGIVMEESTLRTDLHVNTSRQSPLRPNGNLKSMGSAGRTTPRNSPTYRRLNSSRTPRREGRGSGGGRFQWFRSNRIVYWLLLITLWTYLGFYVQSRWAHGINKDEFLGFGGRNRIAEAKNSQENNNPRVLLGNESSLDVNGSTIHVEDGKGIEVVLAKKEYEASNNQSVVPKKKEKRSVRRQRGRGRGRKKAKIEVVRDDVEVEEPDVPKRNTSYGLLVGPFGTTEDKVLEWSPEKRSGTCDRKGAFARLVWSRKFVLIFHELSMTGAPLSMLELASELLSCGATVSVVVLSRKGGLMPELTKRRIKVLDDKADFSFKTAMKADLVIAGSAVCASWIDQYITRFPAGGSQIVWWIMENRREYFDRSKIVLDRVKMLVFLSESQARQWQTWCEGESIKLRSPPAVVELSVNDELAFVAGIPCSLNSPSSSPEKMVEKKQLLRDSVRREMGLNDSDMLVMSLSSINPGKGQLLLLESAKLLIEHDDLQKGRNSDVERDLSDLAGKHHLRSLLQDTHLRRVLSYSAVAQESKLKVLVGSVGSKSNKVPYVKELLGFLSRHSNLSKSVLWTPATTRVASLYSAADVYVINSQGIGETFGRVTIEAMAFSLPVLGTEAGGTIEIVENNVTGLLHPVGRPGSRVLAENLRFLLENPEVRKEMGMKGRQKVERKYLKKHMYKKFGEVLYKCMQIK</sequence>
<feature type="region of interest" description="Disordered" evidence="14">
    <location>
        <begin position="1"/>
        <end position="380"/>
    </location>
</feature>
<feature type="compositionally biased region" description="Polar residues" evidence="14">
    <location>
        <begin position="507"/>
        <end position="516"/>
    </location>
</feature>
<evidence type="ECO:0000256" key="7">
    <source>
        <dbReference type="ARBA" id="ARBA00022676"/>
    </source>
</evidence>
<feature type="region of interest" description="Disordered" evidence="14">
    <location>
        <begin position="446"/>
        <end position="519"/>
    </location>
</feature>
<name>A0AAV0KMM9_9ROSI</name>
<keyword evidence="5" id="KW-0963">Cytoplasm</keyword>
<dbReference type="PANTHER" id="PTHR47778:SF2">
    <property type="entry name" value="GLYCOSYL TRANSFERASE FAMILY 1 DOMAIN-CONTAINING PROTEIN"/>
    <property type="match status" value="1"/>
</dbReference>
<evidence type="ECO:0000256" key="13">
    <source>
        <dbReference type="ARBA" id="ARBA00023242"/>
    </source>
</evidence>
<feature type="compositionally biased region" description="Polar residues" evidence="14">
    <location>
        <begin position="326"/>
        <end position="369"/>
    </location>
</feature>
<keyword evidence="4" id="KW-0813">Transport</keyword>
<feature type="region of interest" description="Disordered" evidence="14">
    <location>
        <begin position="931"/>
        <end position="957"/>
    </location>
</feature>
<evidence type="ECO:0000256" key="2">
    <source>
        <dbReference type="ARBA" id="ARBA00004496"/>
    </source>
</evidence>
<dbReference type="InterPro" id="IPR041693">
    <property type="entry name" value="Glyco_trans_4_5"/>
</dbReference>
<keyword evidence="17" id="KW-1185">Reference proteome</keyword>
<dbReference type="Pfam" id="PF16994">
    <property type="entry name" value="Glyco_trans_4_5"/>
    <property type="match status" value="1"/>
</dbReference>
<feature type="domain" description="Btz" evidence="15">
    <location>
        <begin position="122"/>
        <end position="238"/>
    </location>
</feature>
<dbReference type="GO" id="GO:0008380">
    <property type="term" value="P:RNA splicing"/>
    <property type="evidence" value="ECO:0007669"/>
    <property type="project" value="UniProtKB-KW"/>
</dbReference>
<dbReference type="CDD" id="cd03801">
    <property type="entry name" value="GT4_PimA-like"/>
    <property type="match status" value="1"/>
</dbReference>
<feature type="compositionally biased region" description="Low complexity" evidence="14">
    <location>
        <begin position="632"/>
        <end position="650"/>
    </location>
</feature>
<comment type="caution">
    <text evidence="16">The sequence shown here is derived from an EMBL/GenBank/DDBJ whole genome shotgun (WGS) entry which is preliminary data.</text>
</comment>
<keyword evidence="7" id="KW-0808">Transferase</keyword>
<reference evidence="16" key="1">
    <citation type="submission" date="2022-08" db="EMBL/GenBank/DDBJ databases">
        <authorList>
            <person name="Gutierrez-Valencia J."/>
        </authorList>
    </citation>
    <scope>NUCLEOTIDE SEQUENCE</scope>
</reference>
<evidence type="ECO:0000256" key="11">
    <source>
        <dbReference type="ARBA" id="ARBA00023161"/>
    </source>
</evidence>
<feature type="compositionally biased region" description="Acidic residues" evidence="14">
    <location>
        <begin position="7"/>
        <end position="16"/>
    </location>
</feature>
<evidence type="ECO:0000256" key="14">
    <source>
        <dbReference type="SAM" id="MobiDB-lite"/>
    </source>
</evidence>
<accession>A0AAV0KMM9</accession>
<keyword evidence="7" id="KW-0328">Glycosyltransferase</keyword>
<comment type="subcellular location">
    <subcellularLocation>
        <location evidence="2">Cytoplasm</location>
    </subcellularLocation>
    <subcellularLocation>
        <location evidence="1">Nucleus</location>
    </subcellularLocation>
</comment>
<keyword evidence="11" id="KW-0866">Nonsense-mediated mRNA decay</keyword>
<evidence type="ECO:0000256" key="12">
    <source>
        <dbReference type="ARBA" id="ARBA00023187"/>
    </source>
</evidence>
<feature type="compositionally biased region" description="Polar residues" evidence="14">
    <location>
        <begin position="783"/>
        <end position="816"/>
    </location>
</feature>
<evidence type="ECO:0000256" key="5">
    <source>
        <dbReference type="ARBA" id="ARBA00022490"/>
    </source>
</evidence>
<protein>
    <recommendedName>
        <fullName evidence="15">Btz domain-containing protein</fullName>
    </recommendedName>
</protein>
<feature type="compositionally biased region" description="Basic and acidic residues" evidence="14">
    <location>
        <begin position="17"/>
        <end position="30"/>
    </location>
</feature>
<dbReference type="GO" id="GO:0006397">
    <property type="term" value="P:mRNA processing"/>
    <property type="evidence" value="ECO:0007669"/>
    <property type="project" value="UniProtKB-KW"/>
</dbReference>
<dbReference type="PANTHER" id="PTHR47778">
    <property type="entry name" value="BNAA05G14870D PROTEIN"/>
    <property type="match status" value="1"/>
</dbReference>
<keyword evidence="10" id="KW-0694">RNA-binding</keyword>
<dbReference type="GO" id="GO:0005737">
    <property type="term" value="C:cytoplasm"/>
    <property type="evidence" value="ECO:0007669"/>
    <property type="project" value="UniProtKB-SubCell"/>
</dbReference>
<dbReference type="GO" id="GO:0000184">
    <property type="term" value="P:nuclear-transcribed mRNA catabolic process, nonsense-mediated decay"/>
    <property type="evidence" value="ECO:0007669"/>
    <property type="project" value="UniProtKB-KW"/>
</dbReference>
<evidence type="ECO:0000256" key="4">
    <source>
        <dbReference type="ARBA" id="ARBA00022448"/>
    </source>
</evidence>
<feature type="compositionally biased region" description="Basic and acidic residues" evidence="14">
    <location>
        <begin position="200"/>
        <end position="227"/>
    </location>
</feature>
<dbReference type="GO" id="GO:0035145">
    <property type="term" value="C:exon-exon junction complex"/>
    <property type="evidence" value="ECO:0007669"/>
    <property type="project" value="InterPro"/>
</dbReference>
<feature type="region of interest" description="Disordered" evidence="14">
    <location>
        <begin position="783"/>
        <end position="830"/>
    </location>
</feature>
<keyword evidence="13" id="KW-0539">Nucleus</keyword>
<evidence type="ECO:0000256" key="3">
    <source>
        <dbReference type="ARBA" id="ARBA00009548"/>
    </source>
</evidence>
<dbReference type="Proteomes" id="UP001154282">
    <property type="component" value="Unassembled WGS sequence"/>
</dbReference>
<dbReference type="GO" id="GO:0016757">
    <property type="term" value="F:glycosyltransferase activity"/>
    <property type="evidence" value="ECO:0007669"/>
    <property type="project" value="UniProtKB-KW"/>
</dbReference>
<comment type="similarity">
    <text evidence="3">Belongs to the CASC3 family.</text>
</comment>
<dbReference type="GO" id="GO:0003729">
    <property type="term" value="F:mRNA binding"/>
    <property type="evidence" value="ECO:0007669"/>
    <property type="project" value="InterPro"/>
</dbReference>
<evidence type="ECO:0000256" key="10">
    <source>
        <dbReference type="ARBA" id="ARBA00022884"/>
    </source>
</evidence>
<evidence type="ECO:0000256" key="9">
    <source>
        <dbReference type="ARBA" id="ARBA00022845"/>
    </source>
</evidence>
<evidence type="ECO:0000259" key="15">
    <source>
        <dbReference type="SMART" id="SM01044"/>
    </source>
</evidence>
<evidence type="ECO:0000256" key="6">
    <source>
        <dbReference type="ARBA" id="ARBA00022664"/>
    </source>
</evidence>
<dbReference type="InterPro" id="IPR001296">
    <property type="entry name" value="Glyco_trans_1"/>
</dbReference>
<dbReference type="Gene3D" id="3.40.50.2000">
    <property type="entry name" value="Glycogen Phosphorylase B"/>
    <property type="match status" value="1"/>
</dbReference>
<feature type="compositionally biased region" description="Basic and acidic residues" evidence="14">
    <location>
        <begin position="39"/>
        <end position="56"/>
    </location>
</feature>
<proteinExistence type="inferred from homology"/>
<evidence type="ECO:0000313" key="17">
    <source>
        <dbReference type="Proteomes" id="UP001154282"/>
    </source>
</evidence>
<evidence type="ECO:0000256" key="8">
    <source>
        <dbReference type="ARBA" id="ARBA00022816"/>
    </source>
</evidence>
<keyword evidence="12" id="KW-0508">mRNA splicing</keyword>
<feature type="compositionally biased region" description="Basic residues" evidence="14">
    <location>
        <begin position="937"/>
        <end position="957"/>
    </location>
</feature>
<dbReference type="GO" id="GO:0051028">
    <property type="term" value="P:mRNA transport"/>
    <property type="evidence" value="ECO:0007669"/>
    <property type="project" value="UniProtKB-KW"/>
</dbReference>
<feature type="compositionally biased region" description="Basic and acidic residues" evidence="14">
    <location>
        <begin position="177"/>
        <end position="186"/>
    </location>
</feature>
<dbReference type="Pfam" id="PF00534">
    <property type="entry name" value="Glycos_transf_1"/>
    <property type="match status" value="1"/>
</dbReference>
<keyword evidence="6" id="KW-0507">mRNA processing</keyword>
<dbReference type="SUPFAM" id="SSF53756">
    <property type="entry name" value="UDP-Glycosyltransferase/glycogen phosphorylase"/>
    <property type="match status" value="1"/>
</dbReference>
<feature type="compositionally biased region" description="Low complexity" evidence="14">
    <location>
        <begin position="459"/>
        <end position="494"/>
    </location>
</feature>
<keyword evidence="9" id="KW-0810">Translation regulation</keyword>
<dbReference type="InterPro" id="IPR018545">
    <property type="entry name" value="Btz_dom"/>
</dbReference>
<dbReference type="GO" id="GO:0006417">
    <property type="term" value="P:regulation of translation"/>
    <property type="evidence" value="ECO:0007669"/>
    <property type="project" value="UniProtKB-KW"/>
</dbReference>
<dbReference type="SMART" id="SM01044">
    <property type="entry name" value="Btz"/>
    <property type="match status" value="1"/>
</dbReference>
<keyword evidence="8" id="KW-0509">mRNA transport</keyword>
<feature type="region of interest" description="Disordered" evidence="14">
    <location>
        <begin position="628"/>
        <end position="667"/>
    </location>
</feature>
<feature type="compositionally biased region" description="Acidic residues" evidence="14">
    <location>
        <begin position="141"/>
        <end position="158"/>
    </location>
</feature>
<feature type="compositionally biased region" description="Polar residues" evidence="14">
    <location>
        <begin position="251"/>
        <end position="267"/>
    </location>
</feature>
<feature type="compositionally biased region" description="Acidic residues" evidence="14">
    <location>
        <begin position="57"/>
        <end position="93"/>
    </location>
</feature>
<organism evidence="16 17">
    <name type="scientific">Linum tenue</name>
    <dbReference type="NCBI Taxonomy" id="586396"/>
    <lineage>
        <taxon>Eukaryota</taxon>
        <taxon>Viridiplantae</taxon>
        <taxon>Streptophyta</taxon>
        <taxon>Embryophyta</taxon>
        <taxon>Tracheophyta</taxon>
        <taxon>Spermatophyta</taxon>
        <taxon>Magnoliopsida</taxon>
        <taxon>eudicotyledons</taxon>
        <taxon>Gunneridae</taxon>
        <taxon>Pentapetalae</taxon>
        <taxon>rosids</taxon>
        <taxon>fabids</taxon>
        <taxon>Malpighiales</taxon>
        <taxon>Linaceae</taxon>
        <taxon>Linum</taxon>
    </lineage>
</organism>
<dbReference type="EMBL" id="CAMGYJ010000005">
    <property type="protein sequence ID" value="CAI0422625.1"/>
    <property type="molecule type" value="Genomic_DNA"/>
</dbReference>
<evidence type="ECO:0000256" key="1">
    <source>
        <dbReference type="ARBA" id="ARBA00004123"/>
    </source>
</evidence>
<gene>
    <name evidence="16" type="ORF">LITE_LOCUS19210</name>
</gene>
<feature type="compositionally biased region" description="Polar residues" evidence="14">
    <location>
        <begin position="282"/>
        <end position="293"/>
    </location>
</feature>